<proteinExistence type="predicted"/>
<organism evidence="1 2">
    <name type="scientific">Metarhizobium album</name>
    <dbReference type="NCBI Taxonomy" id="2182425"/>
    <lineage>
        <taxon>Bacteria</taxon>
        <taxon>Pseudomonadati</taxon>
        <taxon>Pseudomonadota</taxon>
        <taxon>Alphaproteobacteria</taxon>
        <taxon>Hyphomicrobiales</taxon>
        <taxon>Rhizobiaceae</taxon>
        <taxon>Metarhizobium</taxon>
    </lineage>
</organism>
<sequence length="122" mass="13587">MLVFLDGRQFAFNFGNGAAGKLARLLEFALALGIGKLRAQVFELTLQPLGIRSAPSSVRCCPSSVRRICLNRSSRMTTFSNRMHRPPQEDRCIQAVTLTARKPFTKLLSAEVWGATISCMRR</sequence>
<comment type="caution">
    <text evidence="1">The sequence shown here is derived from an EMBL/GenBank/DDBJ whole genome shotgun (WGS) entry which is preliminary data.</text>
</comment>
<dbReference type="EMBL" id="QFBC01000009">
    <property type="protein sequence ID" value="PWE54608.1"/>
    <property type="molecule type" value="Genomic_DNA"/>
</dbReference>
<keyword evidence="2" id="KW-1185">Reference proteome</keyword>
<accession>A0A2U2DMR6</accession>
<dbReference type="AlphaFoldDB" id="A0A2U2DMR6"/>
<reference evidence="1 2" key="1">
    <citation type="submission" date="2018-05" db="EMBL/GenBank/DDBJ databases">
        <title>The draft genome of strain NS-104.</title>
        <authorList>
            <person name="Hang P."/>
            <person name="Jiang J."/>
        </authorList>
    </citation>
    <scope>NUCLEOTIDE SEQUENCE [LARGE SCALE GENOMIC DNA]</scope>
    <source>
        <strain evidence="1 2">NS-104</strain>
    </source>
</reference>
<evidence type="ECO:0000313" key="1">
    <source>
        <dbReference type="EMBL" id="PWE54608.1"/>
    </source>
</evidence>
<gene>
    <name evidence="1" type="ORF">DEM27_18995</name>
</gene>
<evidence type="ECO:0000313" key="2">
    <source>
        <dbReference type="Proteomes" id="UP000245252"/>
    </source>
</evidence>
<name>A0A2U2DMR6_9HYPH</name>
<dbReference type="Proteomes" id="UP000245252">
    <property type="component" value="Unassembled WGS sequence"/>
</dbReference>
<protein>
    <submittedName>
        <fullName evidence="1">Uncharacterized protein</fullName>
    </submittedName>
</protein>